<comment type="caution">
    <text evidence="1">The sequence shown here is derived from an EMBL/GenBank/DDBJ whole genome shotgun (WGS) entry which is preliminary data.</text>
</comment>
<dbReference type="InterPro" id="IPR019734">
    <property type="entry name" value="TPR_rpt"/>
</dbReference>
<dbReference type="EMBL" id="LAZR01002636">
    <property type="protein sequence ID" value="KKN27461.1"/>
    <property type="molecule type" value="Genomic_DNA"/>
</dbReference>
<dbReference type="InterPro" id="IPR011990">
    <property type="entry name" value="TPR-like_helical_dom_sf"/>
</dbReference>
<sequence>MAKITSANILKVLSEKWQSFKEIALDLHIIDPQDIKYLKLKLKEFTRKNLTSFVNYGSEKYWKSEKTPLKVPNYLVDILDLEEYIKVLNYIDFYLQILKENPQDVQSWKDLAYYYRYIDCNKEILCLEKIIDFDPFDEETLQYIGFKYLLNNDIDQSMKYLKSAYNLASDELNPDFNLLNLKMLGFLCYLKADFQKAVEYYEEAFDLGWDRKDFYKKDLAFLISLGFSYLVLSNEQKNRQDVVISHFKKVLNISTLPIKSTVSVLTALALAYCIDERYDKSINYIEKAIDLDSKEEILKEILELVIKEKKKALDEKLPKNQKVVNINSILPLLRAMISRFDKFIEISQFSATIHFKSFINDLIKPFFRNPSKKKIKKLKNSLENYFKDLPDETKVEFINEYNRTIRRYKDMQPSKWKTWGNYLLKIMPILR</sequence>
<dbReference type="Pfam" id="PF13181">
    <property type="entry name" value="TPR_8"/>
    <property type="match status" value="1"/>
</dbReference>
<dbReference type="SMART" id="SM00028">
    <property type="entry name" value="TPR"/>
    <property type="match status" value="3"/>
</dbReference>
<dbReference type="Gene3D" id="1.25.40.10">
    <property type="entry name" value="Tetratricopeptide repeat domain"/>
    <property type="match status" value="1"/>
</dbReference>
<gene>
    <name evidence="1" type="ORF">LCGC14_0864470</name>
</gene>
<organism evidence="1">
    <name type="scientific">marine sediment metagenome</name>
    <dbReference type="NCBI Taxonomy" id="412755"/>
    <lineage>
        <taxon>unclassified sequences</taxon>
        <taxon>metagenomes</taxon>
        <taxon>ecological metagenomes</taxon>
    </lineage>
</organism>
<reference evidence="1" key="1">
    <citation type="journal article" date="2015" name="Nature">
        <title>Complex archaea that bridge the gap between prokaryotes and eukaryotes.</title>
        <authorList>
            <person name="Spang A."/>
            <person name="Saw J.H."/>
            <person name="Jorgensen S.L."/>
            <person name="Zaremba-Niedzwiedzka K."/>
            <person name="Martijn J."/>
            <person name="Lind A.E."/>
            <person name="van Eijk R."/>
            <person name="Schleper C."/>
            <person name="Guy L."/>
            <person name="Ettema T.J."/>
        </authorList>
    </citation>
    <scope>NUCLEOTIDE SEQUENCE</scope>
</reference>
<protein>
    <submittedName>
        <fullName evidence="1">Uncharacterized protein</fullName>
    </submittedName>
</protein>
<proteinExistence type="predicted"/>
<dbReference type="AlphaFoldDB" id="A0A0F9RR37"/>
<name>A0A0F9RR37_9ZZZZ</name>
<evidence type="ECO:0000313" key="1">
    <source>
        <dbReference type="EMBL" id="KKN27461.1"/>
    </source>
</evidence>
<dbReference type="PROSITE" id="PS50005">
    <property type="entry name" value="TPR"/>
    <property type="match status" value="1"/>
</dbReference>
<accession>A0A0F9RR37</accession>
<dbReference type="SUPFAM" id="SSF48452">
    <property type="entry name" value="TPR-like"/>
    <property type="match status" value="1"/>
</dbReference>